<keyword evidence="2" id="KW-1185">Reference proteome</keyword>
<gene>
    <name evidence="1" type="ORF">B4U80_06278</name>
</gene>
<dbReference type="Pfam" id="PF08737">
    <property type="entry name" value="Rgp1"/>
    <property type="match status" value="2"/>
</dbReference>
<dbReference type="EMBL" id="NCKV01006087">
    <property type="protein sequence ID" value="RWS23661.1"/>
    <property type="molecule type" value="Genomic_DNA"/>
</dbReference>
<sequence length="372" mass="41648">MIEIQAKLCRGSVYFTNETLHCLITYRNRSEISSEVLAWSGVQIHCQCTADESKVISIKGNNTEEQTAFSSTETSFQPCKGERGKVIFSTKPKILFCDLSLAPNESKTYLYQETIPAKVPPSYNGIAVKYVYKLTIGTQRINHSIQLLRMPLRVLTINGHNDVSPDEELEDVMNPTAVTLDFLLHKLDCLTARRSQSSFAITNQLGKVASFSILKNSFKLGEDVVGSFSFEETNVPCLQFTVTLQSEERIKENYRSKSSKTFTQVTSYSKYHEFCLGTSNTHVILPIPLTVTPAFDTNILSLTWKLHFEFVTTKPDEMQCVTITDSQGVTEQSPSDVTVQTMVWDLPINVYPTHPIQVGRGLQMPASGTLTV</sequence>
<comment type="caution">
    <text evidence="1">The sequence shown here is derived from an EMBL/GenBank/DDBJ whole genome shotgun (WGS) entry which is preliminary data.</text>
</comment>
<dbReference type="VEuPathDB" id="VectorBase:LDEU008379"/>
<accession>A0A443S826</accession>
<name>A0A443S826_9ACAR</name>
<evidence type="ECO:0000313" key="1">
    <source>
        <dbReference type="EMBL" id="RWS23661.1"/>
    </source>
</evidence>
<dbReference type="InterPro" id="IPR014848">
    <property type="entry name" value="Rgp1"/>
</dbReference>
<dbReference type="Proteomes" id="UP000288716">
    <property type="component" value="Unassembled WGS sequence"/>
</dbReference>
<evidence type="ECO:0000313" key="2">
    <source>
        <dbReference type="Proteomes" id="UP000288716"/>
    </source>
</evidence>
<dbReference type="AlphaFoldDB" id="A0A443S826"/>
<dbReference type="OrthoDB" id="1918at2759"/>
<protein>
    <submittedName>
        <fullName evidence="1">RAB6A-GEF complex partner protein 2-like protein</fullName>
    </submittedName>
</protein>
<proteinExistence type="predicted"/>
<organism evidence="1 2">
    <name type="scientific">Leptotrombidium deliense</name>
    <dbReference type="NCBI Taxonomy" id="299467"/>
    <lineage>
        <taxon>Eukaryota</taxon>
        <taxon>Metazoa</taxon>
        <taxon>Ecdysozoa</taxon>
        <taxon>Arthropoda</taxon>
        <taxon>Chelicerata</taxon>
        <taxon>Arachnida</taxon>
        <taxon>Acari</taxon>
        <taxon>Acariformes</taxon>
        <taxon>Trombidiformes</taxon>
        <taxon>Prostigmata</taxon>
        <taxon>Anystina</taxon>
        <taxon>Parasitengona</taxon>
        <taxon>Trombiculoidea</taxon>
        <taxon>Trombiculidae</taxon>
        <taxon>Leptotrombidium</taxon>
    </lineage>
</organism>
<dbReference type="STRING" id="299467.A0A443S826"/>
<reference evidence="1 2" key="1">
    <citation type="journal article" date="2018" name="Gigascience">
        <title>Genomes of trombidid mites reveal novel predicted allergens and laterally-transferred genes associated with secondary metabolism.</title>
        <authorList>
            <person name="Dong X."/>
            <person name="Chaisiri K."/>
            <person name="Xia D."/>
            <person name="Armstrong S.D."/>
            <person name="Fang Y."/>
            <person name="Donnelly M.J."/>
            <person name="Kadowaki T."/>
            <person name="McGarry J.W."/>
            <person name="Darby A.C."/>
            <person name="Makepeace B.L."/>
        </authorList>
    </citation>
    <scope>NUCLEOTIDE SEQUENCE [LARGE SCALE GENOMIC DNA]</scope>
    <source>
        <strain evidence="1">UoL-UT</strain>
    </source>
</reference>
<dbReference type="PANTHER" id="PTHR12507">
    <property type="entry name" value="REDUCED GROWTH PHENOTYPE 1 RGP1, YEAST -RELATED"/>
    <property type="match status" value="1"/>
</dbReference>